<reference evidence="4" key="1">
    <citation type="submission" date="2012-12" db="EMBL/GenBank/DDBJ databases">
        <authorList>
            <person name="Hellsten U."/>
            <person name="Grimwood J."/>
            <person name="Chapman J.A."/>
            <person name="Shapiro H."/>
            <person name="Aerts A."/>
            <person name="Otillar R.P."/>
            <person name="Terry A.Y."/>
            <person name="Boore J.L."/>
            <person name="Simakov O."/>
            <person name="Marletaz F."/>
            <person name="Cho S.-J."/>
            <person name="Edsinger-Gonzales E."/>
            <person name="Havlak P."/>
            <person name="Kuo D.-H."/>
            <person name="Larsson T."/>
            <person name="Lv J."/>
            <person name="Arendt D."/>
            <person name="Savage R."/>
            <person name="Osoegawa K."/>
            <person name="de Jong P."/>
            <person name="Lindberg D.R."/>
            <person name="Seaver E.C."/>
            <person name="Weisblat D.A."/>
            <person name="Putnam N.H."/>
            <person name="Grigoriev I.V."/>
            <person name="Rokhsar D.S."/>
        </authorList>
    </citation>
    <scope>NUCLEOTIDE SEQUENCE</scope>
    <source>
        <strain evidence="4">I ESC-2004</strain>
    </source>
</reference>
<dbReference type="AlphaFoldDB" id="R7TLJ6"/>
<organism evidence="2">
    <name type="scientific">Capitella teleta</name>
    <name type="common">Polychaete worm</name>
    <dbReference type="NCBI Taxonomy" id="283909"/>
    <lineage>
        <taxon>Eukaryota</taxon>
        <taxon>Metazoa</taxon>
        <taxon>Spiralia</taxon>
        <taxon>Lophotrochozoa</taxon>
        <taxon>Annelida</taxon>
        <taxon>Polychaeta</taxon>
        <taxon>Sedentaria</taxon>
        <taxon>Scolecida</taxon>
        <taxon>Capitellidae</taxon>
        <taxon>Capitella</taxon>
    </lineage>
</organism>
<dbReference type="EnsemblMetazoa" id="CapteT187049">
    <property type="protein sequence ID" value="CapteP187049"/>
    <property type="gene ID" value="CapteG187049"/>
</dbReference>
<dbReference type="SUPFAM" id="SSF56219">
    <property type="entry name" value="DNase I-like"/>
    <property type="match status" value="1"/>
</dbReference>
<dbReference type="InterPro" id="IPR036691">
    <property type="entry name" value="Endo/exonu/phosph_ase_sf"/>
</dbReference>
<evidence type="ECO:0000313" key="2">
    <source>
        <dbReference type="EMBL" id="ELT92421.1"/>
    </source>
</evidence>
<reference evidence="3" key="3">
    <citation type="submission" date="2015-06" db="UniProtKB">
        <authorList>
            <consortium name="EnsemblMetazoa"/>
        </authorList>
    </citation>
    <scope>IDENTIFICATION</scope>
</reference>
<gene>
    <name evidence="2" type="ORF">CAPTEDRAFT_187049</name>
</gene>
<dbReference type="Proteomes" id="UP000014760">
    <property type="component" value="Unassembled WGS sequence"/>
</dbReference>
<evidence type="ECO:0000313" key="4">
    <source>
        <dbReference type="Proteomes" id="UP000014760"/>
    </source>
</evidence>
<dbReference type="GO" id="GO:0003824">
    <property type="term" value="F:catalytic activity"/>
    <property type="evidence" value="ECO:0007669"/>
    <property type="project" value="InterPro"/>
</dbReference>
<feature type="domain" description="Endonuclease/exonuclease/phosphatase" evidence="1">
    <location>
        <begin position="269"/>
        <end position="374"/>
    </location>
</feature>
<protein>
    <recommendedName>
        <fullName evidence="1">Endonuclease/exonuclease/phosphatase domain-containing protein</fullName>
    </recommendedName>
</protein>
<keyword evidence="4" id="KW-1185">Reference proteome</keyword>
<evidence type="ECO:0000259" key="1">
    <source>
        <dbReference type="Pfam" id="PF14529"/>
    </source>
</evidence>
<evidence type="ECO:0000313" key="3">
    <source>
        <dbReference type="EnsemblMetazoa" id="CapteP187049"/>
    </source>
</evidence>
<dbReference type="PANTHER" id="PTHR47018">
    <property type="entry name" value="CXC DOMAIN-CONTAINING PROTEIN-RELATED"/>
    <property type="match status" value="1"/>
</dbReference>
<dbReference type="HOGENOM" id="CLU_298813_0_0_1"/>
<dbReference type="EMBL" id="KB310130">
    <property type="protein sequence ID" value="ELT92421.1"/>
    <property type="molecule type" value="Genomic_DNA"/>
</dbReference>
<sequence length="1005" mass="114409">MDLPSISDINSMKRDDLRGVLIDIIKKRNNADTPGDSLKHTLHAILCEIKACNEETKALKEEIATLKLSNDALCKELSGLKCVSSFAPTSASKDSTPPVKFADVVKQSVRSVFHDDKSKNEIIMSKVKEGLVICGKLIKYTEDHHENNQRPGTPPSEFNCLYLNARSVKSVTNERNKPVELQHILSTFEVHLVTITETWLTEDVLDSEVLPQNMQCHRKDRSETRQSVRGGGLLLGIDNRLPSKRRPDLECECEILVCEISGPSRVNIAIILVYRPPSSDCATFTFLLDETLCKVSAEYSNICLLGDFNMPNIDWHALDIVSSTADATFIQMTQSHALDQLNTRASNAQGTFLDLLFCNDSTLLCNISHLDDEFNFDEHHRILLFNMLLHIPLFHRQPRRIFNYKRADLTSLCEHLSNVYLNLDFGNVDNLWLSFFNQVNDILNLCIPIVTVKDYHDPLWFDSEARNFVKRKRTMYRKAKRNNNDRLWRRYKDFNNSVKTVLKNKHKNIISSLGNNIPFPEWIENKRAKHPQAEFWHGSFVLDLLTLQFVIACRCGDFNSDCATLHQLMPYVTALNHPNYARNMPIHLRDMANLKNEHPDVYQEFQAGHFVGQKTRRKCSMMPLDQIHEQLNDWLKMNLELSGTWTIQPLFAGNRSLGLKWRDSSKRLREDVLNPIQAFEDLGNPFLEEGADLLDLDQSIMMPKDVINNVRKISSFGRELYNKFLNEQFFDQKVPFNETLKEVNLRLFKDVLKSKSKSTKATISALKDKHSKASHLLLAAQGGRPISDDLFGHESSKFPSALTKDGVIYHSTKSEILDCLCVQEKQVAPDTTCALLDGAVVVQMLRPKNSSTFGDYCADVFLQYVLTMLKTKDRVDIVFDVYRRNSLKSGIRQQRGTGIRRRVTLSTKIPGNWAFFLQGKRIVCTILEECLVVPEGSLNLLSLAPCSHEEADTRIILHLANAVACGHISVLIRTNDIDVVVLASAFVWGGLLIRDPLVPSPEEWE</sequence>
<dbReference type="EMBL" id="AMQN01013328">
    <property type="status" value="NOT_ANNOTATED_CDS"/>
    <property type="molecule type" value="Genomic_DNA"/>
</dbReference>
<dbReference type="Gene3D" id="3.60.10.10">
    <property type="entry name" value="Endonuclease/exonuclease/phosphatase"/>
    <property type="match status" value="1"/>
</dbReference>
<dbReference type="InterPro" id="IPR005135">
    <property type="entry name" value="Endo/exonuclease/phosphatase"/>
</dbReference>
<proteinExistence type="predicted"/>
<dbReference type="OrthoDB" id="8069600at2759"/>
<accession>R7TLJ6</accession>
<reference evidence="2 4" key="2">
    <citation type="journal article" date="2013" name="Nature">
        <title>Insights into bilaterian evolution from three spiralian genomes.</title>
        <authorList>
            <person name="Simakov O."/>
            <person name="Marletaz F."/>
            <person name="Cho S.J."/>
            <person name="Edsinger-Gonzales E."/>
            <person name="Havlak P."/>
            <person name="Hellsten U."/>
            <person name="Kuo D.H."/>
            <person name="Larsson T."/>
            <person name="Lv J."/>
            <person name="Arendt D."/>
            <person name="Savage R."/>
            <person name="Osoegawa K."/>
            <person name="de Jong P."/>
            <person name="Grimwood J."/>
            <person name="Chapman J.A."/>
            <person name="Shapiro H."/>
            <person name="Aerts A."/>
            <person name="Otillar R.P."/>
            <person name="Terry A.Y."/>
            <person name="Boore J.L."/>
            <person name="Grigoriev I.V."/>
            <person name="Lindberg D.R."/>
            <person name="Seaver E.C."/>
            <person name="Weisblat D.A."/>
            <person name="Putnam N.H."/>
            <person name="Rokhsar D.S."/>
        </authorList>
    </citation>
    <scope>NUCLEOTIDE SEQUENCE</scope>
    <source>
        <strain evidence="2 4">I ESC-2004</strain>
    </source>
</reference>
<dbReference type="Pfam" id="PF14529">
    <property type="entry name" value="Exo_endo_phos_2"/>
    <property type="match status" value="1"/>
</dbReference>
<name>R7TLJ6_CAPTE</name>